<dbReference type="Pfam" id="PF13407">
    <property type="entry name" value="Peripla_BP_4"/>
    <property type="match status" value="1"/>
</dbReference>
<dbReference type="Proteomes" id="UP000783588">
    <property type="component" value="Unassembled WGS sequence"/>
</dbReference>
<dbReference type="PANTHER" id="PTHR46847">
    <property type="entry name" value="D-ALLOSE-BINDING PERIPLASMIC PROTEIN-RELATED"/>
    <property type="match status" value="1"/>
</dbReference>
<dbReference type="InterPro" id="IPR025997">
    <property type="entry name" value="SBP_2_dom"/>
</dbReference>
<evidence type="ECO:0000256" key="1">
    <source>
        <dbReference type="ARBA" id="ARBA00004196"/>
    </source>
</evidence>
<keyword evidence="3" id="KW-0732">Signal</keyword>
<name>A0ABS6ESD8_9FIRM</name>
<evidence type="ECO:0000313" key="5">
    <source>
        <dbReference type="EMBL" id="MBU5490606.1"/>
    </source>
</evidence>
<evidence type="ECO:0000256" key="2">
    <source>
        <dbReference type="ARBA" id="ARBA00007639"/>
    </source>
</evidence>
<evidence type="ECO:0000259" key="4">
    <source>
        <dbReference type="Pfam" id="PF13407"/>
    </source>
</evidence>
<dbReference type="PANTHER" id="PTHR46847:SF1">
    <property type="entry name" value="D-ALLOSE-BINDING PERIPLASMIC PROTEIN-RELATED"/>
    <property type="match status" value="1"/>
</dbReference>
<accession>A0ABS6ESD8</accession>
<reference evidence="5 6" key="1">
    <citation type="submission" date="2021-06" db="EMBL/GenBank/DDBJ databases">
        <authorList>
            <person name="Sun Q."/>
            <person name="Li D."/>
        </authorList>
    </citation>
    <scope>NUCLEOTIDE SEQUENCE [LARGE SCALE GENOMIC DNA]</scope>
    <source>
        <strain evidence="5 6">MSJd-7</strain>
    </source>
</reference>
<dbReference type="RefSeq" id="WP_216470269.1">
    <property type="nucleotide sequence ID" value="NZ_JAHLQI010000004.1"/>
</dbReference>
<dbReference type="EMBL" id="JAHLQI010000004">
    <property type="protein sequence ID" value="MBU5490606.1"/>
    <property type="molecule type" value="Genomic_DNA"/>
</dbReference>
<organism evidence="5 6">
    <name type="scientific">Butyricicoccus intestinisimiae</name>
    <dbReference type="NCBI Taxonomy" id="2841509"/>
    <lineage>
        <taxon>Bacteria</taxon>
        <taxon>Bacillati</taxon>
        <taxon>Bacillota</taxon>
        <taxon>Clostridia</taxon>
        <taxon>Eubacteriales</taxon>
        <taxon>Butyricicoccaceae</taxon>
        <taxon>Butyricicoccus</taxon>
    </lineage>
</organism>
<proteinExistence type="inferred from homology"/>
<protein>
    <submittedName>
        <fullName evidence="5">Substrate-binding domain-containing protein</fullName>
    </submittedName>
</protein>
<gene>
    <name evidence="5" type="ORF">KQI75_08235</name>
</gene>
<evidence type="ECO:0000313" key="6">
    <source>
        <dbReference type="Proteomes" id="UP000783588"/>
    </source>
</evidence>
<dbReference type="PROSITE" id="PS51257">
    <property type="entry name" value="PROKAR_LIPOPROTEIN"/>
    <property type="match status" value="1"/>
</dbReference>
<feature type="domain" description="Periplasmic binding protein" evidence="4">
    <location>
        <begin position="38"/>
        <end position="309"/>
    </location>
</feature>
<evidence type="ECO:0000256" key="3">
    <source>
        <dbReference type="ARBA" id="ARBA00022729"/>
    </source>
</evidence>
<comment type="similarity">
    <text evidence="2">Belongs to the bacterial solute-binding protein 2 family.</text>
</comment>
<comment type="subcellular location">
    <subcellularLocation>
        <location evidence="1">Cell envelope</location>
    </subcellularLocation>
</comment>
<comment type="caution">
    <text evidence="5">The sequence shown here is derived from an EMBL/GenBank/DDBJ whole genome shotgun (WGS) entry which is preliminary data.</text>
</comment>
<sequence length="329" mass="37272">MKHKRQMGVYALLLACVLLLCLWIWKFPVKQQKRVYKIGVCVYDLDDSFMKSMTEELEQALETQVSADLPVRYEVLDANGSDNVQQKQIQYLLKQDCDVLVLNLVQADSAADSLNQARSRDIPVILFNREPDEMDLQIGEKVWYVGTDGQAAGVLQATMLREAWDSQHIDKNQNGTLDYILIEGEQSHYDTIRRTNAFLSETGKTLPMNQLAGLSADWARQRATEQLGTLSEQELREAEAIVCNNDDMALGAYDFYQRKGWDSPLILGINKTQAMQQRIDDGEIYGTVDINPSQQVHLVCQLINQTAAGTSVQQKIWYAEPLAYKTANK</sequence>
<keyword evidence="6" id="KW-1185">Reference proteome</keyword>